<evidence type="ECO:0000256" key="1">
    <source>
        <dbReference type="SAM" id="Phobius"/>
    </source>
</evidence>
<feature type="transmembrane region" description="Helical" evidence="1">
    <location>
        <begin position="109"/>
        <end position="131"/>
    </location>
</feature>
<gene>
    <name evidence="2" type="ORF">SAMN02982927_01864</name>
</gene>
<dbReference type="AlphaFoldDB" id="A0A1I2S7A2"/>
<feature type="transmembrane region" description="Helical" evidence="1">
    <location>
        <begin position="37"/>
        <end position="55"/>
    </location>
</feature>
<proteinExistence type="predicted"/>
<dbReference type="STRING" id="269670.SAMN02982927_01864"/>
<evidence type="ECO:0000313" key="2">
    <source>
        <dbReference type="EMBL" id="SFG48698.1"/>
    </source>
</evidence>
<keyword evidence="1" id="KW-0472">Membrane</keyword>
<protein>
    <submittedName>
        <fullName evidence="2">Uncharacterized protein</fullName>
    </submittedName>
</protein>
<keyword evidence="1" id="KW-1133">Transmembrane helix</keyword>
<dbReference type="OrthoDB" id="2868461at2"/>
<keyword evidence="3" id="KW-1185">Reference proteome</keyword>
<evidence type="ECO:0000313" key="3">
    <source>
        <dbReference type="Proteomes" id="UP000198752"/>
    </source>
</evidence>
<dbReference type="Proteomes" id="UP000198752">
    <property type="component" value="Unassembled WGS sequence"/>
</dbReference>
<dbReference type="EMBL" id="FOOY01000011">
    <property type="protein sequence ID" value="SFG48698.1"/>
    <property type="molecule type" value="Genomic_DNA"/>
</dbReference>
<organism evidence="2 3">
    <name type="scientific">Sporolactobacillus nakayamae</name>
    <dbReference type="NCBI Taxonomy" id="269670"/>
    <lineage>
        <taxon>Bacteria</taxon>
        <taxon>Bacillati</taxon>
        <taxon>Bacillota</taxon>
        <taxon>Bacilli</taxon>
        <taxon>Bacillales</taxon>
        <taxon>Sporolactobacillaceae</taxon>
        <taxon>Sporolactobacillus</taxon>
    </lineage>
</organism>
<feature type="transmembrane region" description="Helical" evidence="1">
    <location>
        <begin position="80"/>
        <end position="103"/>
    </location>
</feature>
<accession>A0A1I2S7A2</accession>
<feature type="transmembrane region" description="Helical" evidence="1">
    <location>
        <begin position="12"/>
        <end position="31"/>
    </location>
</feature>
<reference evidence="3" key="1">
    <citation type="submission" date="2016-10" db="EMBL/GenBank/DDBJ databases">
        <authorList>
            <person name="Varghese N."/>
            <person name="Submissions S."/>
        </authorList>
    </citation>
    <scope>NUCLEOTIDE SEQUENCE [LARGE SCALE GENOMIC DNA]</scope>
    <source>
        <strain evidence="3">ATCC 700379</strain>
    </source>
</reference>
<sequence length="133" mass="14482">MKKKRLERLTMGIILIGMIIGGFIGLSIAGVTINFSIAAAIIGAPLIGFFISYSLSKWRKKRMGTIPEADERTALMLKRYFLGVLYFVLFGSGAALLVLYAMGIQTIETGMLIVCMMILYLVIGIGTLIAAKL</sequence>
<keyword evidence="1" id="KW-0812">Transmembrane</keyword>
<dbReference type="RefSeq" id="WP_093672271.1">
    <property type="nucleotide sequence ID" value="NZ_FOOY01000011.1"/>
</dbReference>
<name>A0A1I2S7A2_9BACL</name>